<dbReference type="InterPro" id="IPR049883">
    <property type="entry name" value="NOTCH1_EGF-like"/>
</dbReference>
<name>A0A0P5IXW4_9CRUS</name>
<keyword evidence="9" id="KW-0969">Cilium</keyword>
<feature type="compositionally biased region" description="Polar residues" evidence="6">
    <location>
        <begin position="76"/>
        <end position="99"/>
    </location>
</feature>
<dbReference type="PROSITE" id="PS01187">
    <property type="entry name" value="EGF_CA"/>
    <property type="match status" value="1"/>
</dbReference>
<dbReference type="Gene3D" id="2.10.25.10">
    <property type="entry name" value="Laminin"/>
    <property type="match status" value="1"/>
</dbReference>
<evidence type="ECO:0000256" key="2">
    <source>
        <dbReference type="ARBA" id="ARBA00022729"/>
    </source>
</evidence>
<feature type="compositionally biased region" description="Pro residues" evidence="6">
    <location>
        <begin position="1021"/>
        <end position="1032"/>
    </location>
</feature>
<dbReference type="InterPro" id="IPR036364">
    <property type="entry name" value="SEA_dom_sf"/>
</dbReference>
<keyword evidence="9" id="KW-0966">Cell projection</keyword>
<evidence type="ECO:0000256" key="1">
    <source>
        <dbReference type="ARBA" id="ARBA00022536"/>
    </source>
</evidence>
<dbReference type="GO" id="GO:0005509">
    <property type="term" value="F:calcium ion binding"/>
    <property type="evidence" value="ECO:0007669"/>
    <property type="project" value="InterPro"/>
</dbReference>
<feature type="region of interest" description="Disordered" evidence="6">
    <location>
        <begin position="76"/>
        <end position="100"/>
    </location>
</feature>
<evidence type="ECO:0000256" key="4">
    <source>
        <dbReference type="ARBA" id="ARBA00023157"/>
    </source>
</evidence>
<dbReference type="EMBL" id="GDIQ01066043">
    <property type="protein sequence ID" value="JAN28694.1"/>
    <property type="molecule type" value="Transcribed_RNA"/>
</dbReference>
<dbReference type="InterPro" id="IPR009030">
    <property type="entry name" value="Growth_fac_rcpt_cys_sf"/>
</dbReference>
<dbReference type="PROSITE" id="PS00010">
    <property type="entry name" value="ASX_HYDROXYL"/>
    <property type="match status" value="1"/>
</dbReference>
<feature type="signal peptide" evidence="8">
    <location>
        <begin position="1"/>
        <end position="23"/>
    </location>
</feature>
<dbReference type="SUPFAM" id="SSF82671">
    <property type="entry name" value="SEA domain"/>
    <property type="match status" value="1"/>
</dbReference>
<dbReference type="Gene3D" id="3.30.70.960">
    <property type="entry name" value="SEA domain"/>
    <property type="match status" value="1"/>
</dbReference>
<keyword evidence="9" id="KW-0282">Flagellum</keyword>
<keyword evidence="3" id="KW-0677">Repeat</keyword>
<evidence type="ECO:0000256" key="6">
    <source>
        <dbReference type="SAM" id="MobiDB-lite"/>
    </source>
</evidence>
<dbReference type="AlphaFoldDB" id="A0A0P5IXW4"/>
<feature type="compositionally biased region" description="Low complexity" evidence="6">
    <location>
        <begin position="1095"/>
        <end position="1107"/>
    </location>
</feature>
<dbReference type="InterPro" id="IPR018097">
    <property type="entry name" value="EGF_Ca-bd_CS"/>
</dbReference>
<feature type="compositionally biased region" description="Polar residues" evidence="6">
    <location>
        <begin position="292"/>
        <end position="306"/>
    </location>
</feature>
<protein>
    <submittedName>
        <fullName evidence="9">63 kDa sperm flagellar membrane protein</fullName>
    </submittedName>
</protein>
<organism evidence="9">
    <name type="scientific">Daphnia magna</name>
    <dbReference type="NCBI Taxonomy" id="35525"/>
    <lineage>
        <taxon>Eukaryota</taxon>
        <taxon>Metazoa</taxon>
        <taxon>Ecdysozoa</taxon>
        <taxon>Arthropoda</taxon>
        <taxon>Crustacea</taxon>
        <taxon>Branchiopoda</taxon>
        <taxon>Diplostraca</taxon>
        <taxon>Cladocera</taxon>
        <taxon>Anomopoda</taxon>
        <taxon>Daphniidae</taxon>
        <taxon>Daphnia</taxon>
    </lineage>
</organism>
<feature type="region of interest" description="Disordered" evidence="6">
    <location>
        <begin position="1015"/>
        <end position="1107"/>
    </location>
</feature>
<accession>A0A0P5IXW4</accession>
<keyword evidence="4 5" id="KW-1015">Disulfide bond</keyword>
<dbReference type="SMART" id="SM00179">
    <property type="entry name" value="EGF_CA"/>
    <property type="match status" value="1"/>
</dbReference>
<dbReference type="PROSITE" id="PS00022">
    <property type="entry name" value="EGF_1"/>
    <property type="match status" value="1"/>
</dbReference>
<dbReference type="SUPFAM" id="SSF57184">
    <property type="entry name" value="Growth factor receptor domain"/>
    <property type="match status" value="1"/>
</dbReference>
<dbReference type="InterPro" id="IPR000152">
    <property type="entry name" value="EGF-type_Asp/Asn_hydroxyl_site"/>
</dbReference>
<evidence type="ECO:0000256" key="3">
    <source>
        <dbReference type="ARBA" id="ARBA00022737"/>
    </source>
</evidence>
<keyword evidence="1 5" id="KW-0245">EGF-like domain</keyword>
<evidence type="ECO:0000256" key="8">
    <source>
        <dbReference type="SAM" id="SignalP"/>
    </source>
</evidence>
<feature type="disulfide bond" evidence="5">
    <location>
        <begin position="871"/>
        <end position="880"/>
    </location>
</feature>
<dbReference type="OrthoDB" id="2015116at2759"/>
<comment type="caution">
    <text evidence="5">Lacks conserved residue(s) required for the propagation of feature annotation.</text>
</comment>
<feature type="compositionally biased region" description="Polar residues" evidence="6">
    <location>
        <begin position="1078"/>
        <end position="1094"/>
    </location>
</feature>
<feature type="transmembrane region" description="Helical" evidence="7">
    <location>
        <begin position="886"/>
        <end position="911"/>
    </location>
</feature>
<sequence>MRPRSTSHFFLLLLLAVIHPSLTSLQDTNRERQGENDKFLLARDERSAVVHFPDDNKQLPVQSGGALPTTWRFQSDDNQLSNTRQSKSQFSIPLGTTSGMMVPVSGTRGMPSGEGVKKGRKAKPDVQDIISGIVHLLGGKVNLHAANGATEAPSVTSGNPSGTTLLRPQMLAPHSTRINNRAPPRISQVPFEAIPLELGNSAGRPGQMLPFGVPLRPPIYPPKLPQTGQNVQGLPFTSGIPLPIQLVPPVSPNRPWPPANPILSEPTPSASVTENSTVQTSSSPPPVVHVTENLSKSSIPSKSETTLTNFFPENSSVRHHPVSVVPTTTTTTSIPLPESTAIPVHQFTSSVDAILQSSIEDGVSSSSLIPLDIPSIVPAVSTSSLPVIPYASEISSSLSILQNWSPAPSTVPQLEAGTAPSVPHLPDSSSYTPPLPSGRPGQVFHDEYLAPANGYGEIDVITSDNIQPQGSYGDTFELVVTAAQNFGGSSPPINSARPYVIPVHIDNVRGGLQEPSSTETDEYVSIDGRKTYFNLFPTETVEAAEPVVQPTAMPKPAPINSNNGYGYAYPDSPVEQARPAPASRPSYTMPAPAARPSYPKPAAPVVINRPTASLVRRPSTTPLSRIDACIVGDPNACLEPNESCQVEEDGSACTCKPGFGRKKSSDICKALTGLLVSIRLDRLDNQRLSWSSNYADPTSPDYQQLQWEANKAINSLMEMAPLSSHFVSSSVNKFYAIGNKIIVNASVFLDSTPETQSVTVRPTLQKQLSYVIQQRNNNLGISRLWIEGLTNPIPAILDLNECGAPELNDCSDNAECINNQGSFSCQCRPGFSDPYPNDPFQSGRQCNSCTRTYCNNRGECRIENGRKTCSCQGNYKGQTCELDGEVLGVAIGASVAAVIIIVLTLVLLCMWSRRWRQNQEKMVDRSAYMEQLKTMPFPAMMQDRIRWAQYAEAMASAHNLYAPPDPVNVNPHLALISPAYAVGTMNSISRASMAPTLPLVGQFYGSRSTCGSVISYGKRSAPPPPPSNPPPALQVMETSEESATESDAPIARPFQVPRPRSRSSAFSSNNIYFEADAPSTSNDFSNQSQISLNTYQPQRQGPRYYYR</sequence>
<dbReference type="FunFam" id="2.10.25.10:FF:000038">
    <property type="entry name" value="Fibrillin 2"/>
    <property type="match status" value="1"/>
</dbReference>
<keyword evidence="2 8" id="KW-0732">Signal</keyword>
<dbReference type="Pfam" id="PF07645">
    <property type="entry name" value="EGF_CA"/>
    <property type="match status" value="1"/>
</dbReference>
<dbReference type="Pfam" id="PF01390">
    <property type="entry name" value="SEA"/>
    <property type="match status" value="1"/>
</dbReference>
<feature type="region of interest" description="Disordered" evidence="6">
    <location>
        <begin position="409"/>
        <end position="436"/>
    </location>
</feature>
<dbReference type="InterPro" id="IPR001881">
    <property type="entry name" value="EGF-like_Ca-bd_dom"/>
</dbReference>
<reference evidence="9" key="1">
    <citation type="submission" date="2015-10" db="EMBL/GenBank/DDBJ databases">
        <title>EvidentialGene: Evidence-directed Construction of Complete mRNA Transcriptomes without Genomes.</title>
        <authorList>
            <person name="Gilbert D.G."/>
        </authorList>
    </citation>
    <scope>NUCLEOTIDE SEQUENCE</scope>
</reference>
<dbReference type="SMART" id="SM00181">
    <property type="entry name" value="EGF"/>
    <property type="match status" value="3"/>
</dbReference>
<feature type="region of interest" description="Disordered" evidence="6">
    <location>
        <begin position="251"/>
        <end position="306"/>
    </location>
</feature>
<evidence type="ECO:0000313" key="9">
    <source>
        <dbReference type="EMBL" id="JAN28694.1"/>
    </source>
</evidence>
<dbReference type="PANTHER" id="PTHR24039">
    <property type="entry name" value="FIBRILLIN-RELATED"/>
    <property type="match status" value="1"/>
</dbReference>
<dbReference type="PROSITE" id="PS50026">
    <property type="entry name" value="EGF_3"/>
    <property type="match status" value="2"/>
</dbReference>
<feature type="chain" id="PRO_5007423292" evidence="8">
    <location>
        <begin position="24"/>
        <end position="1107"/>
    </location>
</feature>
<feature type="compositionally biased region" description="Pro residues" evidence="6">
    <location>
        <begin position="251"/>
        <end position="260"/>
    </location>
</feature>
<evidence type="ECO:0000256" key="5">
    <source>
        <dbReference type="PROSITE-ProRule" id="PRU00076"/>
    </source>
</evidence>
<feature type="compositionally biased region" description="Polar residues" evidence="6">
    <location>
        <begin position="266"/>
        <end position="275"/>
    </location>
</feature>
<keyword evidence="7" id="KW-0472">Membrane</keyword>
<feature type="region of interest" description="Disordered" evidence="6">
    <location>
        <begin position="575"/>
        <end position="604"/>
    </location>
</feature>
<dbReference type="PANTHER" id="PTHR24039:SF52">
    <property type="entry name" value="EGF-LIKE DOMAIN-CONTAINING PROTEIN"/>
    <property type="match status" value="1"/>
</dbReference>
<evidence type="ECO:0000256" key="7">
    <source>
        <dbReference type="SAM" id="Phobius"/>
    </source>
</evidence>
<dbReference type="CDD" id="cd00054">
    <property type="entry name" value="EGF_CA"/>
    <property type="match status" value="1"/>
</dbReference>
<proteinExistence type="predicted"/>
<keyword evidence="7" id="KW-1133">Transmembrane helix</keyword>
<dbReference type="InterPro" id="IPR000742">
    <property type="entry name" value="EGF"/>
</dbReference>
<keyword evidence="7" id="KW-0812">Transmembrane</keyword>
<dbReference type="InterPro" id="IPR000082">
    <property type="entry name" value="SEA_dom"/>
</dbReference>